<dbReference type="Gene3D" id="3.40.30.10">
    <property type="entry name" value="Glutaredoxin"/>
    <property type="match status" value="1"/>
</dbReference>
<dbReference type="EMBL" id="SMFQ01000003">
    <property type="protein sequence ID" value="TCJ87695.1"/>
    <property type="molecule type" value="Genomic_DNA"/>
</dbReference>
<organism evidence="2 3">
    <name type="scientific">Cocleimonas flava</name>
    <dbReference type="NCBI Taxonomy" id="634765"/>
    <lineage>
        <taxon>Bacteria</taxon>
        <taxon>Pseudomonadati</taxon>
        <taxon>Pseudomonadota</taxon>
        <taxon>Gammaproteobacteria</taxon>
        <taxon>Thiotrichales</taxon>
        <taxon>Thiotrichaceae</taxon>
        <taxon>Cocleimonas</taxon>
    </lineage>
</organism>
<proteinExistence type="predicted"/>
<evidence type="ECO:0000313" key="3">
    <source>
        <dbReference type="Proteomes" id="UP000294887"/>
    </source>
</evidence>
<dbReference type="PROSITE" id="PS51352">
    <property type="entry name" value="THIOREDOXIN_2"/>
    <property type="match status" value="1"/>
</dbReference>
<gene>
    <name evidence="2" type="ORF">EV695_2208</name>
</gene>
<accession>A0A4V2P8Z9</accession>
<name>A0A4V2P8Z9_9GAMM</name>
<dbReference type="OrthoDB" id="9797598at2"/>
<dbReference type="AlphaFoldDB" id="A0A4V2P8Z9"/>
<reference evidence="2 3" key="1">
    <citation type="submission" date="2019-03" db="EMBL/GenBank/DDBJ databases">
        <title>Genomic Encyclopedia of Type Strains, Phase IV (KMG-IV): sequencing the most valuable type-strain genomes for metagenomic binning, comparative biology and taxonomic classification.</title>
        <authorList>
            <person name="Goeker M."/>
        </authorList>
    </citation>
    <scope>NUCLEOTIDE SEQUENCE [LARGE SCALE GENOMIC DNA]</scope>
    <source>
        <strain evidence="2 3">DSM 24830</strain>
    </source>
</reference>
<dbReference type="RefSeq" id="WP_131905950.1">
    <property type="nucleotide sequence ID" value="NZ_BAAAFU010000004.1"/>
</dbReference>
<feature type="domain" description="Thioredoxin" evidence="1">
    <location>
        <begin position="1"/>
        <end position="104"/>
    </location>
</feature>
<evidence type="ECO:0000259" key="1">
    <source>
        <dbReference type="PROSITE" id="PS51352"/>
    </source>
</evidence>
<protein>
    <submittedName>
        <fullName evidence="2">Thioredoxin</fullName>
    </submittedName>
</protein>
<comment type="caution">
    <text evidence="2">The sequence shown here is derived from an EMBL/GenBank/DDBJ whole genome shotgun (WGS) entry which is preliminary data.</text>
</comment>
<dbReference type="CDD" id="cd02947">
    <property type="entry name" value="TRX_family"/>
    <property type="match status" value="1"/>
</dbReference>
<dbReference type="Proteomes" id="UP000294887">
    <property type="component" value="Unassembled WGS sequence"/>
</dbReference>
<keyword evidence="3" id="KW-1185">Reference proteome</keyword>
<sequence length="109" mass="12291">MKQITDITLIESQSAQSALFILFGGPSCGVCKSIRPQLESMLKEHFPEIQSAYIDCETSPEICAQFSVFSLPVVKVFIEGKLVAEEFGAFSLSQLRDKLERYYSMWLSQ</sequence>
<dbReference type="InterPro" id="IPR013766">
    <property type="entry name" value="Thioredoxin_domain"/>
</dbReference>
<dbReference type="SUPFAM" id="SSF52833">
    <property type="entry name" value="Thioredoxin-like"/>
    <property type="match status" value="1"/>
</dbReference>
<dbReference type="Pfam" id="PF00085">
    <property type="entry name" value="Thioredoxin"/>
    <property type="match status" value="1"/>
</dbReference>
<evidence type="ECO:0000313" key="2">
    <source>
        <dbReference type="EMBL" id="TCJ87695.1"/>
    </source>
</evidence>
<dbReference type="InterPro" id="IPR036249">
    <property type="entry name" value="Thioredoxin-like_sf"/>
</dbReference>